<accession>A0AAE0ZK08</accession>
<proteinExistence type="predicted"/>
<dbReference type="Proteomes" id="UP001283361">
    <property type="component" value="Unassembled WGS sequence"/>
</dbReference>
<keyword evidence="2" id="KW-1185">Reference proteome</keyword>
<gene>
    <name evidence="1" type="ORF">RRG08_036352</name>
</gene>
<organism evidence="1 2">
    <name type="scientific">Elysia crispata</name>
    <name type="common">lettuce slug</name>
    <dbReference type="NCBI Taxonomy" id="231223"/>
    <lineage>
        <taxon>Eukaryota</taxon>
        <taxon>Metazoa</taxon>
        <taxon>Spiralia</taxon>
        <taxon>Lophotrochozoa</taxon>
        <taxon>Mollusca</taxon>
        <taxon>Gastropoda</taxon>
        <taxon>Heterobranchia</taxon>
        <taxon>Euthyneura</taxon>
        <taxon>Panpulmonata</taxon>
        <taxon>Sacoglossa</taxon>
        <taxon>Placobranchoidea</taxon>
        <taxon>Plakobranchidae</taxon>
        <taxon>Elysia</taxon>
    </lineage>
</organism>
<dbReference type="AlphaFoldDB" id="A0AAE0ZK08"/>
<evidence type="ECO:0000313" key="2">
    <source>
        <dbReference type="Proteomes" id="UP001283361"/>
    </source>
</evidence>
<sequence length="144" mass="15900">MLTVQETVKNSFDSVHQSETGMKKLRSESEWSGVWCTPVSRTLHSRHDAESLAYKIQEFGDENIGSRVPVGGAQPGSPHECREWLARAARGAQVLEGCSWQPFHLGPPPAARPAATSGMKGENYANVRLTPDPQKLHSFRRFAS</sequence>
<reference evidence="1" key="1">
    <citation type="journal article" date="2023" name="G3 (Bethesda)">
        <title>A reference genome for the long-term kleptoplast-retaining sea slug Elysia crispata morphotype clarki.</title>
        <authorList>
            <person name="Eastman K.E."/>
            <person name="Pendleton A.L."/>
            <person name="Shaikh M.A."/>
            <person name="Suttiyut T."/>
            <person name="Ogas R."/>
            <person name="Tomko P."/>
            <person name="Gavelis G."/>
            <person name="Widhalm J.R."/>
            <person name="Wisecaver J.H."/>
        </authorList>
    </citation>
    <scope>NUCLEOTIDE SEQUENCE</scope>
    <source>
        <strain evidence="1">ECLA1</strain>
    </source>
</reference>
<name>A0AAE0ZK08_9GAST</name>
<evidence type="ECO:0000313" key="1">
    <source>
        <dbReference type="EMBL" id="KAK3770750.1"/>
    </source>
</evidence>
<comment type="caution">
    <text evidence="1">The sequence shown here is derived from an EMBL/GenBank/DDBJ whole genome shotgun (WGS) entry which is preliminary data.</text>
</comment>
<protein>
    <submittedName>
        <fullName evidence="1">Uncharacterized protein</fullName>
    </submittedName>
</protein>
<dbReference type="EMBL" id="JAWDGP010003786">
    <property type="protein sequence ID" value="KAK3770750.1"/>
    <property type="molecule type" value="Genomic_DNA"/>
</dbReference>